<sequence>MGRIESYSSCAYRDFGIDPDLFGRLLRTVGALARDVRVVLVPSGAGAYLLTDLARRLNVDDEAVADIGAQVVAAQSKVIQHWLRRNSAHRSTLVDHPTELPDALAGHRVCTLLPSTDFATTDSLWAAATYHSRSRVACTFKHFSRLNSLGPNLLDLPGRLSLRQLATASLGWQAAGAPPIIDAQAADYLARSRCAAWVLHTDHPEDVSRVARGLAPSGLARRVDTAC</sequence>
<dbReference type="Gene3D" id="3.40.1160.10">
    <property type="entry name" value="Acetylglutamate kinase-like"/>
    <property type="match status" value="1"/>
</dbReference>
<accession>A0A5C4V4D6</accession>
<dbReference type="OrthoDB" id="3172472at2"/>
<comment type="caution">
    <text evidence="1">The sequence shown here is derived from an EMBL/GenBank/DDBJ whole genome shotgun (WGS) entry which is preliminary data.</text>
</comment>
<gene>
    <name evidence="1" type="ORF">FH715_11485</name>
</gene>
<name>A0A5C4V4D6_9ACTN</name>
<keyword evidence="2" id="KW-1185">Reference proteome</keyword>
<evidence type="ECO:0000313" key="2">
    <source>
        <dbReference type="Proteomes" id="UP000311713"/>
    </source>
</evidence>
<evidence type="ECO:0000313" key="1">
    <source>
        <dbReference type="EMBL" id="TNM30618.1"/>
    </source>
</evidence>
<proteinExistence type="predicted"/>
<dbReference type="EMBL" id="VDGT01000007">
    <property type="protein sequence ID" value="TNM30618.1"/>
    <property type="molecule type" value="Genomic_DNA"/>
</dbReference>
<dbReference type="InterPro" id="IPR036393">
    <property type="entry name" value="AceGlu_kinase-like_sf"/>
</dbReference>
<dbReference type="Proteomes" id="UP000311713">
    <property type="component" value="Unassembled WGS sequence"/>
</dbReference>
<reference evidence="1 2" key="1">
    <citation type="submission" date="2019-06" db="EMBL/GenBank/DDBJ databases">
        <title>Draft genome of Streptomyces sedi sp. JCM16909.</title>
        <authorList>
            <person name="Klykleung N."/>
            <person name="Tanasupawat S."/>
            <person name="Kudo T."/>
            <person name="Yuki M."/>
            <person name="Ohkuma M."/>
        </authorList>
    </citation>
    <scope>NUCLEOTIDE SEQUENCE [LARGE SCALE GENOMIC DNA]</scope>
    <source>
        <strain evidence="1 2">JCM 16909</strain>
    </source>
</reference>
<dbReference type="AlphaFoldDB" id="A0A5C4V4D6"/>
<dbReference type="RefSeq" id="WP_139644074.1">
    <property type="nucleotide sequence ID" value="NZ_BAAAZS010000058.1"/>
</dbReference>
<protein>
    <submittedName>
        <fullName evidence="1">Uncharacterized protein</fullName>
    </submittedName>
</protein>
<organism evidence="1 2">
    <name type="scientific">Streptomyces sedi</name>
    <dbReference type="NCBI Taxonomy" id="555059"/>
    <lineage>
        <taxon>Bacteria</taxon>
        <taxon>Bacillati</taxon>
        <taxon>Actinomycetota</taxon>
        <taxon>Actinomycetes</taxon>
        <taxon>Kitasatosporales</taxon>
        <taxon>Streptomycetaceae</taxon>
        <taxon>Streptomyces</taxon>
    </lineage>
</organism>